<evidence type="ECO:0000256" key="10">
    <source>
        <dbReference type="RuleBase" id="RU003805"/>
    </source>
</evidence>
<keyword evidence="8 10" id="KW-0804">Transcription</keyword>
<keyword evidence="6 10" id="KW-0548">Nucleotidyltransferase</keyword>
<keyword evidence="7" id="KW-0809">Transit peptide</keyword>
<dbReference type="FunFam" id="1.10.150.20:FF:000027">
    <property type="entry name" value="DNA-directed RNA polymerase"/>
    <property type="match status" value="1"/>
</dbReference>
<dbReference type="PROSITE" id="PS00900">
    <property type="entry name" value="RNA_POL_PHAGE_1"/>
    <property type="match status" value="1"/>
</dbReference>
<dbReference type="Pfam" id="PF14700">
    <property type="entry name" value="RPOL_N"/>
    <property type="match status" value="1"/>
</dbReference>
<dbReference type="Proteomes" id="UP001291623">
    <property type="component" value="Unassembled WGS sequence"/>
</dbReference>
<evidence type="ECO:0000313" key="13">
    <source>
        <dbReference type="Proteomes" id="UP001291623"/>
    </source>
</evidence>
<comment type="similarity">
    <text evidence="2 10">Belongs to the phage and mitochondrial RNA polymerase family.</text>
</comment>
<comment type="catalytic activity">
    <reaction evidence="9 10">
        <text>RNA(n) + a ribonucleoside 5'-triphosphate = RNA(n+1) + diphosphate</text>
        <dbReference type="Rhea" id="RHEA:21248"/>
        <dbReference type="Rhea" id="RHEA-COMP:14527"/>
        <dbReference type="Rhea" id="RHEA-COMP:17342"/>
        <dbReference type="ChEBI" id="CHEBI:33019"/>
        <dbReference type="ChEBI" id="CHEBI:61557"/>
        <dbReference type="ChEBI" id="CHEBI:140395"/>
        <dbReference type="EC" id="2.7.7.6"/>
    </reaction>
</comment>
<keyword evidence="5 10" id="KW-0808">Transferase</keyword>
<evidence type="ECO:0000256" key="7">
    <source>
        <dbReference type="ARBA" id="ARBA00022946"/>
    </source>
</evidence>
<dbReference type="InterPro" id="IPR043502">
    <property type="entry name" value="DNA/RNA_pol_sf"/>
</dbReference>
<dbReference type="InterPro" id="IPR024075">
    <property type="entry name" value="DNA-dir_RNA_pol_helix_hairp_sf"/>
</dbReference>
<dbReference type="Gene3D" id="1.10.287.260">
    <property type="match status" value="1"/>
</dbReference>
<evidence type="ECO:0000256" key="3">
    <source>
        <dbReference type="ARBA" id="ARBA00012418"/>
    </source>
</evidence>
<evidence type="ECO:0000256" key="5">
    <source>
        <dbReference type="ARBA" id="ARBA00022679"/>
    </source>
</evidence>
<evidence type="ECO:0000256" key="8">
    <source>
        <dbReference type="ARBA" id="ARBA00023163"/>
    </source>
</evidence>
<dbReference type="Pfam" id="PF00940">
    <property type="entry name" value="RNA_pol"/>
    <property type="match status" value="1"/>
</dbReference>
<gene>
    <name evidence="12" type="ORF">RND71_032726</name>
</gene>
<dbReference type="SMART" id="SM01311">
    <property type="entry name" value="RPOL_N"/>
    <property type="match status" value="1"/>
</dbReference>
<dbReference type="Gene3D" id="1.10.150.20">
    <property type="entry name" value="5' to 3' exonuclease, C-terminal subdomain"/>
    <property type="match status" value="1"/>
</dbReference>
<organism evidence="12 13">
    <name type="scientific">Anisodus tanguticus</name>
    <dbReference type="NCBI Taxonomy" id="243964"/>
    <lineage>
        <taxon>Eukaryota</taxon>
        <taxon>Viridiplantae</taxon>
        <taxon>Streptophyta</taxon>
        <taxon>Embryophyta</taxon>
        <taxon>Tracheophyta</taxon>
        <taxon>Spermatophyta</taxon>
        <taxon>Magnoliopsida</taxon>
        <taxon>eudicotyledons</taxon>
        <taxon>Gunneridae</taxon>
        <taxon>Pentapetalae</taxon>
        <taxon>asterids</taxon>
        <taxon>lamiids</taxon>
        <taxon>Solanales</taxon>
        <taxon>Solanaceae</taxon>
        <taxon>Solanoideae</taxon>
        <taxon>Hyoscyameae</taxon>
        <taxon>Anisodus</taxon>
    </lineage>
</organism>
<dbReference type="GO" id="GO:0034245">
    <property type="term" value="C:mitochondrial DNA-directed RNA polymerase complex"/>
    <property type="evidence" value="ECO:0007669"/>
    <property type="project" value="TreeGrafter"/>
</dbReference>
<reference evidence="12" key="1">
    <citation type="submission" date="2023-12" db="EMBL/GenBank/DDBJ databases">
        <title>Genome assembly of Anisodus tanguticus.</title>
        <authorList>
            <person name="Wang Y.-J."/>
        </authorList>
    </citation>
    <scope>NUCLEOTIDE SEQUENCE</scope>
    <source>
        <strain evidence="12">KB-2021</strain>
        <tissue evidence="12">Leaf</tissue>
    </source>
</reference>
<evidence type="ECO:0000256" key="6">
    <source>
        <dbReference type="ARBA" id="ARBA00022695"/>
    </source>
</evidence>
<dbReference type="Gene3D" id="1.10.287.280">
    <property type="match status" value="1"/>
</dbReference>
<dbReference type="GO" id="GO:0003677">
    <property type="term" value="F:DNA binding"/>
    <property type="evidence" value="ECO:0007669"/>
    <property type="project" value="InterPro"/>
</dbReference>
<keyword evidence="4 10" id="KW-0240">DNA-directed RNA polymerase</keyword>
<dbReference type="AlphaFoldDB" id="A0AAE1UWV2"/>
<comment type="caution">
    <text evidence="12">The sequence shown here is derived from an EMBL/GenBank/DDBJ whole genome shotgun (WGS) entry which is preliminary data.</text>
</comment>
<dbReference type="FunFam" id="1.10.1320.10:FF:000001">
    <property type="entry name" value="DNA-directed RNA polymerase"/>
    <property type="match status" value="1"/>
</dbReference>
<dbReference type="GO" id="GO:0006390">
    <property type="term" value="P:mitochondrial transcription"/>
    <property type="evidence" value="ECO:0007669"/>
    <property type="project" value="TreeGrafter"/>
</dbReference>
<dbReference type="PANTHER" id="PTHR10102">
    <property type="entry name" value="DNA-DIRECTED RNA POLYMERASE, MITOCHONDRIAL"/>
    <property type="match status" value="1"/>
</dbReference>
<dbReference type="Gene3D" id="1.10.1320.10">
    <property type="entry name" value="DNA-directed RNA polymerase, N-terminal domain"/>
    <property type="match status" value="1"/>
</dbReference>
<dbReference type="InterPro" id="IPR046950">
    <property type="entry name" value="DNA-dir_Rpol_C_phage-type"/>
</dbReference>
<dbReference type="InterPro" id="IPR037159">
    <property type="entry name" value="RNA_POL_N_sf"/>
</dbReference>
<evidence type="ECO:0000259" key="11">
    <source>
        <dbReference type="SMART" id="SM01311"/>
    </source>
</evidence>
<sequence>MSSTKTPISLTIKFNQFTDLETNPYQNSPIMWRNVVKQFSLRTPQKLFVNSKNRTYSFLCFGQDSVLTDKTKLRSFIPVSCEMGFQNLGGFLPGVEFLSRPLLCSMKCQVSNNNVFCRKRYASVAEAVAVSSTDAEEDTKDVSVVGEVQELLTELKKEEKKQFAFRWRKQRMLTSGMGHRKYNSLKRRQVKVETEAWEQAAKEYRELLFDMCEQKLAPNLPYVKSLFLGWFEPLRDKIAEEQEYCSQGKSKAAYSKYFHQLPADMMAVITMHKLMGLLMIGGDHGTARVVQAALIIGDAIEQEGLGERTGEVYGYNLERIRKGNKEVEGGVRIHKFLEKKKKRKAEKNMKMEDGEHVTQEQEKLRKKVTSLMKKQKLRAVNQIVRSQDDSKPWGQDVKAKVGSRLIEFLLQTAYIQSPADQLAVDPPDIRPAFIHSVRTVAKETKSASRRYGIIQCDELVFKGLEKTARHMVIPYMPMLVPPVNWMGYDKGGHLYLPSYVMRTHGARQQREAVKRASRNQLRPVFEALDTLGNTKWRINKRVLSVVDRIWAGGGRLADLVDRGDVPLPEEPDTEDEAVRTKWGWKVKSVKKENRERHSQRCDIELKLAVARKMKDEEGFFYPHNLDFRGRAYPMHPHLNHLGSDICRGVLEFAEGRPLGESGLRWLKIHLANLFAGGVDKLSLEGRLAFTENHLDDIFDSADKPLEGRRWWLNAEDPLQCLAACINLSEAVRSSSPETMISHIPVHQDGSCNGLQHYAALGRDKMGAAAVNLVAGEKPADVYSGIAARVLDIMKRDAQRDPEEFPDAVRAKVLVNQDRFMAVTQVDRKLVKQTVMTSVYGVTYIGARDQIKRRLKERGAIADDSELFGAACYAAKVTLTALGEMFEAARSIMTWLGECAKIIASENEPVRWTTPLGLPVVQPYRKIGRHLIKTSLQILTLQRETEKVMVKRQRTAFPPNFIHSLDGSHMMMTAVACRRAGLNFAGVHDSYWTHACDVDKLNRILREKFVELYEKPILEKEKVEMYLSSATPLGRNGVKPLCMRRQRLRGRVSSPSMCVMRIQILRPVSNRLWSIEALRCTDTNDLLVLQAVLLYLFHQVSKAKEMLDEQMQRQRNSNQMIVNRNARIGAQRHHSRSRACFSARNAVQSVCVFLQAKRTDDAYRLLNVMKDRGLLTKLCLMDFVNLVGLMKHRHLSS</sequence>
<dbReference type="InterPro" id="IPR002092">
    <property type="entry name" value="DNA-dir_Rpol_phage-type"/>
</dbReference>
<evidence type="ECO:0000256" key="2">
    <source>
        <dbReference type="ARBA" id="ARBA00009493"/>
    </source>
</evidence>
<evidence type="ECO:0000313" key="12">
    <source>
        <dbReference type="EMBL" id="KAK4346387.1"/>
    </source>
</evidence>
<protein>
    <recommendedName>
        <fullName evidence="3 10">DNA-directed RNA polymerase</fullName>
        <ecNumber evidence="3 10">2.7.7.6</ecNumber>
    </recommendedName>
</protein>
<dbReference type="SUPFAM" id="SSF56672">
    <property type="entry name" value="DNA/RNA polymerases"/>
    <property type="match status" value="1"/>
</dbReference>
<dbReference type="FunFam" id="1.10.287.280:FF:000001">
    <property type="entry name" value="DNA-directed RNA polymerase"/>
    <property type="match status" value="1"/>
</dbReference>
<evidence type="ECO:0000256" key="4">
    <source>
        <dbReference type="ARBA" id="ARBA00022478"/>
    </source>
</evidence>
<dbReference type="EMBL" id="JAVYJV010000018">
    <property type="protein sequence ID" value="KAK4346387.1"/>
    <property type="molecule type" value="Genomic_DNA"/>
</dbReference>
<dbReference type="PROSITE" id="PS00489">
    <property type="entry name" value="RNA_POL_PHAGE_2"/>
    <property type="match status" value="1"/>
</dbReference>
<evidence type="ECO:0000256" key="9">
    <source>
        <dbReference type="ARBA" id="ARBA00048552"/>
    </source>
</evidence>
<dbReference type="GO" id="GO:0003899">
    <property type="term" value="F:DNA-directed RNA polymerase activity"/>
    <property type="evidence" value="ECO:0007669"/>
    <property type="project" value="UniProtKB-EC"/>
</dbReference>
<accession>A0AAE1UWV2</accession>
<keyword evidence="13" id="KW-1185">Reference proteome</keyword>
<dbReference type="EC" id="2.7.7.6" evidence="3 10"/>
<dbReference type="PANTHER" id="PTHR10102:SF0">
    <property type="entry name" value="DNA-DIRECTED RNA POLYMERASE, MITOCHONDRIAL"/>
    <property type="match status" value="1"/>
</dbReference>
<comment type="function">
    <text evidence="1 10">DNA-dependent RNA polymerase catalyzes the transcription of DNA into RNA using the four ribonucleoside triphosphates as substrates.</text>
</comment>
<proteinExistence type="inferred from homology"/>
<name>A0AAE1UWV2_9SOLA</name>
<dbReference type="FunFam" id="1.10.287.260:FF:000001">
    <property type="entry name" value="DNA-directed RNA polymerase"/>
    <property type="match status" value="1"/>
</dbReference>
<evidence type="ECO:0000256" key="1">
    <source>
        <dbReference type="ARBA" id="ARBA00004026"/>
    </source>
</evidence>
<dbReference type="InterPro" id="IPR029262">
    <property type="entry name" value="RPOL_N"/>
</dbReference>
<feature type="domain" description="DNA-directed RNA polymerase N-terminal" evidence="11">
    <location>
        <begin position="187"/>
        <end position="533"/>
    </location>
</feature>